<feature type="domain" description="HTH hxlR-type" evidence="4">
    <location>
        <begin position="14"/>
        <end position="122"/>
    </location>
</feature>
<dbReference type="Pfam" id="PF01638">
    <property type="entry name" value="HxlR"/>
    <property type="match status" value="1"/>
</dbReference>
<dbReference type="InterPro" id="IPR002577">
    <property type="entry name" value="HTH_HxlR"/>
</dbReference>
<organism evidence="5 6">
    <name type="scientific">Sphingobacterium multivorum</name>
    <dbReference type="NCBI Taxonomy" id="28454"/>
    <lineage>
        <taxon>Bacteria</taxon>
        <taxon>Pseudomonadati</taxon>
        <taxon>Bacteroidota</taxon>
        <taxon>Sphingobacteriia</taxon>
        <taxon>Sphingobacteriales</taxon>
        <taxon>Sphingobacteriaceae</taxon>
        <taxon>Sphingobacterium</taxon>
    </lineage>
</organism>
<keyword evidence="1" id="KW-0805">Transcription regulation</keyword>
<reference evidence="5 6" key="1">
    <citation type="submission" date="2021-01" db="EMBL/GenBank/DDBJ databases">
        <title>FDA dAtabase for Regulatory Grade micrObial Sequences (FDA-ARGOS): Supporting development and validation of Infectious Disease Dx tests.</title>
        <authorList>
            <person name="Sproer C."/>
            <person name="Gronow S."/>
            <person name="Severitt S."/>
            <person name="Schroder I."/>
            <person name="Tallon L."/>
            <person name="Sadzewicz L."/>
            <person name="Zhao X."/>
            <person name="Boylan J."/>
            <person name="Ott S."/>
            <person name="Bowen H."/>
            <person name="Vavikolanu K."/>
            <person name="Mehta A."/>
            <person name="Aluvathingal J."/>
            <person name="Nadendla S."/>
            <person name="Lowell S."/>
            <person name="Myers T."/>
            <person name="Yan Y."/>
            <person name="Sichtig H."/>
        </authorList>
    </citation>
    <scope>NUCLEOTIDE SEQUENCE [LARGE SCALE GENOMIC DNA]</scope>
    <source>
        <strain evidence="5 6">FDAARGOS_1141</strain>
    </source>
</reference>
<keyword evidence="3" id="KW-0804">Transcription</keyword>
<dbReference type="Gene3D" id="1.10.10.10">
    <property type="entry name" value="Winged helix-like DNA-binding domain superfamily/Winged helix DNA-binding domain"/>
    <property type="match status" value="1"/>
</dbReference>
<keyword evidence="2" id="KW-0238">DNA-binding</keyword>
<accession>A0ABX7CWC5</accession>
<evidence type="ECO:0000256" key="2">
    <source>
        <dbReference type="ARBA" id="ARBA00023125"/>
    </source>
</evidence>
<proteinExistence type="predicted"/>
<keyword evidence="6" id="KW-1185">Reference proteome</keyword>
<dbReference type="PANTHER" id="PTHR33204:SF39">
    <property type="entry name" value="TRANSCRIPTIONAL REGULATORY PROTEIN"/>
    <property type="match status" value="1"/>
</dbReference>
<sequence length="134" mass="15485">MTDNEIAAAWDDICKVLNKDQEDLKRDILSHIGNKWSLFVIHALGIDGRMRFSNLESHIKGISQRMLTKCLRELERDGLISRSVFPEVPPRVEYELTELGKGLLDQVTPLWLWIARHSEELTSARTNFEKHSSK</sequence>
<dbReference type="InterPro" id="IPR036390">
    <property type="entry name" value="WH_DNA-bd_sf"/>
</dbReference>
<evidence type="ECO:0000313" key="6">
    <source>
        <dbReference type="Proteomes" id="UP000595498"/>
    </source>
</evidence>
<evidence type="ECO:0000256" key="1">
    <source>
        <dbReference type="ARBA" id="ARBA00023015"/>
    </source>
</evidence>
<dbReference type="Proteomes" id="UP000595498">
    <property type="component" value="Chromosome"/>
</dbReference>
<dbReference type="PANTHER" id="PTHR33204">
    <property type="entry name" value="TRANSCRIPTIONAL REGULATOR, MARR FAMILY"/>
    <property type="match status" value="1"/>
</dbReference>
<dbReference type="EMBL" id="CP068224">
    <property type="protein sequence ID" value="QQT55379.1"/>
    <property type="molecule type" value="Genomic_DNA"/>
</dbReference>
<evidence type="ECO:0000313" key="5">
    <source>
        <dbReference type="EMBL" id="QQT55379.1"/>
    </source>
</evidence>
<gene>
    <name evidence="5" type="ORF">I6I98_09030</name>
</gene>
<evidence type="ECO:0000259" key="4">
    <source>
        <dbReference type="PROSITE" id="PS51118"/>
    </source>
</evidence>
<evidence type="ECO:0000256" key="3">
    <source>
        <dbReference type="ARBA" id="ARBA00023163"/>
    </source>
</evidence>
<protein>
    <submittedName>
        <fullName evidence="5">Helix-turn-helix transcriptional regulator</fullName>
    </submittedName>
</protein>
<name>A0ABX7CWC5_SPHMU</name>
<dbReference type="SUPFAM" id="SSF46785">
    <property type="entry name" value="Winged helix' DNA-binding domain"/>
    <property type="match status" value="1"/>
</dbReference>
<dbReference type="InterPro" id="IPR036388">
    <property type="entry name" value="WH-like_DNA-bd_sf"/>
</dbReference>
<dbReference type="PROSITE" id="PS51118">
    <property type="entry name" value="HTH_HXLR"/>
    <property type="match status" value="1"/>
</dbReference>